<accession>A0ABV0JUE3</accession>
<dbReference type="EMBL" id="JAMPKK010000059">
    <property type="protein sequence ID" value="MEP0867093.1"/>
    <property type="molecule type" value="Genomic_DNA"/>
</dbReference>
<dbReference type="RefSeq" id="WP_190417119.1">
    <property type="nucleotide sequence ID" value="NZ_JAMPKK010000059.1"/>
</dbReference>
<evidence type="ECO:0000313" key="2">
    <source>
        <dbReference type="Proteomes" id="UP001442494"/>
    </source>
</evidence>
<dbReference type="Proteomes" id="UP001442494">
    <property type="component" value="Unassembled WGS sequence"/>
</dbReference>
<proteinExistence type="predicted"/>
<keyword evidence="2" id="KW-1185">Reference proteome</keyword>
<reference evidence="1 2" key="1">
    <citation type="submission" date="2022-04" db="EMBL/GenBank/DDBJ databases">
        <title>Positive selection, recombination, and allopatry shape intraspecific diversity of widespread and dominant cyanobacteria.</title>
        <authorList>
            <person name="Wei J."/>
            <person name="Shu W."/>
            <person name="Hu C."/>
        </authorList>
    </citation>
    <scope>NUCLEOTIDE SEQUENCE [LARGE SCALE GENOMIC DNA]</scope>
    <source>
        <strain evidence="1 2">GB2-A5</strain>
    </source>
</reference>
<protein>
    <submittedName>
        <fullName evidence="1">Uncharacterized protein</fullName>
    </submittedName>
</protein>
<sequence>MKLNQYPEAIAKLQRQILDLDQNIISLAESVKIFEAEIDKAIAFDSSLKNDAQRKAKKIEMQQSDGDYYQSSRLLKETKEKRDSLAIDLELVRNRFTVAKLEKREAIAKLEIEAA</sequence>
<organism evidence="1 2">
    <name type="scientific">Funiculus sociatus GB2-A5</name>
    <dbReference type="NCBI Taxonomy" id="2933946"/>
    <lineage>
        <taxon>Bacteria</taxon>
        <taxon>Bacillati</taxon>
        <taxon>Cyanobacteriota</taxon>
        <taxon>Cyanophyceae</taxon>
        <taxon>Coleofasciculales</taxon>
        <taxon>Coleofasciculaceae</taxon>
        <taxon>Funiculus</taxon>
    </lineage>
</organism>
<gene>
    <name evidence="1" type="ORF">NDI37_21820</name>
</gene>
<name>A0ABV0JUE3_9CYAN</name>
<evidence type="ECO:0000313" key="1">
    <source>
        <dbReference type="EMBL" id="MEP0867093.1"/>
    </source>
</evidence>
<comment type="caution">
    <text evidence="1">The sequence shown here is derived from an EMBL/GenBank/DDBJ whole genome shotgun (WGS) entry which is preliminary data.</text>
</comment>